<dbReference type="Gene3D" id="3.10.10.10">
    <property type="entry name" value="HIV Type 1 Reverse Transcriptase, subunit A, domain 1"/>
    <property type="match status" value="1"/>
</dbReference>
<evidence type="ECO:0000259" key="10">
    <source>
        <dbReference type="Pfam" id="PF00078"/>
    </source>
</evidence>
<keyword evidence="5" id="KW-0255">Endonuclease</keyword>
<evidence type="ECO:0000256" key="4">
    <source>
        <dbReference type="ARBA" id="ARBA00022722"/>
    </source>
</evidence>
<dbReference type="SUPFAM" id="SSF56672">
    <property type="entry name" value="DNA/RNA polymerases"/>
    <property type="match status" value="1"/>
</dbReference>
<evidence type="ECO:0000313" key="14">
    <source>
        <dbReference type="Proteomes" id="UP000434957"/>
    </source>
</evidence>
<dbReference type="CDD" id="cd09279">
    <property type="entry name" value="RNase_HI_like"/>
    <property type="match status" value="1"/>
</dbReference>
<dbReference type="EC" id="2.7.7.49" evidence="1"/>
<dbReference type="InterPro" id="IPR000477">
    <property type="entry name" value="RT_dom"/>
</dbReference>
<dbReference type="CDD" id="cd01647">
    <property type="entry name" value="RT_LTR"/>
    <property type="match status" value="1"/>
</dbReference>
<accession>A0A6A4DN87</accession>
<dbReference type="AlphaFoldDB" id="A0A6A4DN87"/>
<feature type="domain" description="RNase H type-1" evidence="11">
    <location>
        <begin position="1009"/>
        <end position="1129"/>
    </location>
</feature>
<keyword evidence="6" id="KW-0378">Hydrolase</keyword>
<keyword evidence="14" id="KW-1185">Reference proteome</keyword>
<dbReference type="SUPFAM" id="SSF50630">
    <property type="entry name" value="Acid proteases"/>
    <property type="match status" value="1"/>
</dbReference>
<protein>
    <recommendedName>
        <fullName evidence="1">RNA-directed DNA polymerase</fullName>
        <ecNumber evidence="1">2.7.7.49</ecNumber>
    </recommendedName>
</protein>
<dbReference type="GO" id="GO:0003676">
    <property type="term" value="F:nucleic acid binding"/>
    <property type="evidence" value="ECO:0007669"/>
    <property type="project" value="InterPro"/>
</dbReference>
<dbReference type="InterPro" id="IPR002156">
    <property type="entry name" value="RNaseH_domain"/>
</dbReference>
<dbReference type="PANTHER" id="PTHR37984:SF5">
    <property type="entry name" value="PROTEIN NYNRIN-LIKE"/>
    <property type="match status" value="1"/>
</dbReference>
<dbReference type="InterPro" id="IPR041373">
    <property type="entry name" value="RT_RNaseH"/>
</dbReference>
<name>A0A6A4DN87_9STRA</name>
<evidence type="ECO:0000256" key="7">
    <source>
        <dbReference type="ARBA" id="ARBA00022918"/>
    </source>
</evidence>
<dbReference type="Pfam" id="PF17917">
    <property type="entry name" value="RT_RNaseH"/>
    <property type="match status" value="1"/>
</dbReference>
<evidence type="ECO:0000256" key="9">
    <source>
        <dbReference type="SAM" id="MobiDB-lite"/>
    </source>
</evidence>
<evidence type="ECO:0000256" key="6">
    <source>
        <dbReference type="ARBA" id="ARBA00022801"/>
    </source>
</evidence>
<keyword evidence="7" id="KW-0695">RNA-directed DNA polymerase</keyword>
<gene>
    <name evidence="13" type="ORF">PR003_g20725</name>
</gene>
<evidence type="ECO:0000259" key="11">
    <source>
        <dbReference type="Pfam" id="PF13456"/>
    </source>
</evidence>
<dbReference type="InterPro" id="IPR043502">
    <property type="entry name" value="DNA/RNA_pol_sf"/>
</dbReference>
<keyword evidence="8" id="KW-0233">DNA recombination</keyword>
<feature type="domain" description="Reverse transcriptase" evidence="10">
    <location>
        <begin position="551"/>
        <end position="647"/>
    </location>
</feature>
<keyword evidence="2" id="KW-0808">Transferase</keyword>
<dbReference type="InterPro" id="IPR021109">
    <property type="entry name" value="Peptidase_aspartic_dom_sf"/>
</dbReference>
<dbReference type="InterPro" id="IPR043128">
    <property type="entry name" value="Rev_trsase/Diguanyl_cyclase"/>
</dbReference>
<dbReference type="EMBL" id="QXFT01001874">
    <property type="protein sequence ID" value="KAE9308502.1"/>
    <property type="molecule type" value="Genomic_DNA"/>
</dbReference>
<comment type="caution">
    <text evidence="13">The sequence shown here is derived from an EMBL/GenBank/DDBJ whole genome shotgun (WGS) entry which is preliminary data.</text>
</comment>
<keyword evidence="4" id="KW-0540">Nuclease</keyword>
<reference evidence="13 14" key="1">
    <citation type="submission" date="2018-08" db="EMBL/GenBank/DDBJ databases">
        <title>Genomic investigation of the strawberry pathogen Phytophthora fragariae indicates pathogenicity is determined by transcriptional variation in three key races.</title>
        <authorList>
            <person name="Adams T.M."/>
            <person name="Armitage A.D."/>
            <person name="Sobczyk M.K."/>
            <person name="Bates H.J."/>
            <person name="Dunwell J.M."/>
            <person name="Nellist C.F."/>
            <person name="Harrison R.J."/>
        </authorList>
    </citation>
    <scope>NUCLEOTIDE SEQUENCE [LARGE SCALE GENOMIC DNA]</scope>
    <source>
        <strain evidence="13 14">SCRP333</strain>
    </source>
</reference>
<dbReference type="GO" id="GO:0004523">
    <property type="term" value="F:RNA-DNA hybrid ribonuclease activity"/>
    <property type="evidence" value="ECO:0007669"/>
    <property type="project" value="InterPro"/>
</dbReference>
<keyword evidence="3" id="KW-0548">Nucleotidyltransferase</keyword>
<dbReference type="GO" id="GO:0003964">
    <property type="term" value="F:RNA-directed DNA polymerase activity"/>
    <property type="evidence" value="ECO:0007669"/>
    <property type="project" value="UniProtKB-KW"/>
</dbReference>
<evidence type="ECO:0000256" key="3">
    <source>
        <dbReference type="ARBA" id="ARBA00022695"/>
    </source>
</evidence>
<proteinExistence type="predicted"/>
<dbReference type="Gene3D" id="3.30.70.270">
    <property type="match status" value="2"/>
</dbReference>
<feature type="compositionally biased region" description="Basic and acidic residues" evidence="9">
    <location>
        <begin position="311"/>
        <end position="322"/>
    </location>
</feature>
<dbReference type="Proteomes" id="UP000434957">
    <property type="component" value="Unassembled WGS sequence"/>
</dbReference>
<dbReference type="Pfam" id="PF00078">
    <property type="entry name" value="RVT_1"/>
    <property type="match status" value="1"/>
</dbReference>
<evidence type="ECO:0000256" key="8">
    <source>
        <dbReference type="ARBA" id="ARBA00023172"/>
    </source>
</evidence>
<dbReference type="InterPro" id="IPR036397">
    <property type="entry name" value="RNaseH_sf"/>
</dbReference>
<dbReference type="SUPFAM" id="SSF53098">
    <property type="entry name" value="Ribonuclease H-like"/>
    <property type="match status" value="1"/>
</dbReference>
<evidence type="ECO:0000259" key="12">
    <source>
        <dbReference type="Pfam" id="PF17917"/>
    </source>
</evidence>
<organism evidence="13 14">
    <name type="scientific">Phytophthora rubi</name>
    <dbReference type="NCBI Taxonomy" id="129364"/>
    <lineage>
        <taxon>Eukaryota</taxon>
        <taxon>Sar</taxon>
        <taxon>Stramenopiles</taxon>
        <taxon>Oomycota</taxon>
        <taxon>Peronosporomycetes</taxon>
        <taxon>Peronosporales</taxon>
        <taxon>Peronosporaceae</taxon>
        <taxon>Phytophthora</taxon>
    </lineage>
</organism>
<feature type="domain" description="Reverse transcriptase RNase H-like" evidence="12">
    <location>
        <begin position="842"/>
        <end position="945"/>
    </location>
</feature>
<evidence type="ECO:0000256" key="5">
    <source>
        <dbReference type="ARBA" id="ARBA00022759"/>
    </source>
</evidence>
<evidence type="ECO:0000313" key="13">
    <source>
        <dbReference type="EMBL" id="KAE9308502.1"/>
    </source>
</evidence>
<dbReference type="PANTHER" id="PTHR37984">
    <property type="entry name" value="PROTEIN CBG26694"/>
    <property type="match status" value="1"/>
</dbReference>
<evidence type="ECO:0000256" key="2">
    <source>
        <dbReference type="ARBA" id="ARBA00022679"/>
    </source>
</evidence>
<dbReference type="InterPro" id="IPR012337">
    <property type="entry name" value="RNaseH-like_sf"/>
</dbReference>
<dbReference type="InterPro" id="IPR050951">
    <property type="entry name" value="Retrovirus_Pol_polyprotein"/>
</dbReference>
<dbReference type="Gene3D" id="3.30.420.10">
    <property type="entry name" value="Ribonuclease H-like superfamily/Ribonuclease H"/>
    <property type="match status" value="1"/>
</dbReference>
<feature type="compositionally biased region" description="Low complexity" evidence="9">
    <location>
        <begin position="326"/>
        <end position="342"/>
    </location>
</feature>
<dbReference type="GO" id="GO:0006310">
    <property type="term" value="P:DNA recombination"/>
    <property type="evidence" value="ECO:0007669"/>
    <property type="project" value="UniProtKB-KW"/>
</dbReference>
<evidence type="ECO:0000256" key="1">
    <source>
        <dbReference type="ARBA" id="ARBA00012493"/>
    </source>
</evidence>
<sequence>MYGWWANHDPEEEKRQVARVHGAVSNFRTPILLDTGATVSKIKVSGLGGVPTYISSSTQVKVTLGHRVVYVLDLRVTNIGEDVDVLLGMDFMFSAGVRLCIREGLVILTDEESILMYGEVVQRRQGLDLPIKAPTGLHLRSGESATVGIRYGQSNPETDVVWARRGDRWVTQILYGPQTWATAVKVVNISDRDLWIDARIPVGWIVEYGHFPMAGCFVRPGLRRYQEWQQLIFESTLSAQARLRARRYEQMLQDEEPPAVQTRSYQWPTRLLMRPRTDAEAVRMVRLHDEPIVTPDVDPDHSEPATDEEQAPERDVSGRPEDGTSECDVSSSSSPVNDSGSEGVERSKRQDSIPNNTDAEDQVSERAAEESILQEEPVRKDEDLEMPSVIATGTPVEKLELEYARCMRVNAEELDLEPAVYLHEGSELITQLKDELALLPELLDLSPECDITKTDVGEPGLSTNAQDRKLRGILKRHRKIFLCDGNAAPAPARGVVCDLDVGDACPVAHRPRSIAPHIMIKVYELLKKLLETGLVEHSESPWASPIVIVLKKNGIDIRMCIDYRIVNGFIRLSNYPLPLIDDLLVGFESAMWVISLDMTSGFWAIGMTERAKLILAFVCPFGHFQWVRMPFGLKNAPLIYQHVINNCLWGFVRLSPEEEALVDQEVLDYLGLDPHDSGKPEGAELDPDAKLPEDYLPVLTEQMTVFKRNIPMPSRMGPVLGRSSYIDDIAHGAATWDQLCNDLDALLYRLRYWNISGIRATPKIVKGIQELPFPKTLKGVQSFLGSLNYYHKFIEDFPVVAAVLFELTDDQVRAGRDLLRAKEAFAILKQKIVSTPMLRHPDRSKPFVFIPHANQWAACAVLGQEYDGVIQPVRFTGRVLHDAELRYHIAEKEVLAVTRVLQVFTTLVEGCPLIVYTRYSVLKWVIKSKTADGRTVPWGVALSHYDLDIRKVQRDEDGLAAILGAGITPREHLDELAEKLIPAKGRIRAPPVLSVEMLEADYSGVVLSFDGAAKTSTKQGGCGCILWQLPEWTILDSRGFILNGVTVNDAEYYGLLKGLGMTLEHNLQDLVAVGDSRIVIQQVQGLINRNQPNLQRRLVECQVLKEKFKLVRLEHVKRDFNQAADYLTSKTLVSGEDSIVQDEEEKEHLSVVSKIPEQIMKSPEVSAEVLSVEPVGAPDGSPS</sequence>
<feature type="region of interest" description="Disordered" evidence="9">
    <location>
        <begin position="289"/>
        <end position="385"/>
    </location>
</feature>
<dbReference type="Pfam" id="PF13456">
    <property type="entry name" value="RVT_3"/>
    <property type="match status" value="1"/>
</dbReference>